<dbReference type="Proteomes" id="UP001516464">
    <property type="component" value="Unassembled WGS sequence"/>
</dbReference>
<dbReference type="PANTHER" id="PTHR10587">
    <property type="entry name" value="GLYCOSYL TRANSFERASE-RELATED"/>
    <property type="match status" value="1"/>
</dbReference>
<gene>
    <name evidence="3" type="ORF">TCON_0669</name>
</gene>
<evidence type="ECO:0000256" key="1">
    <source>
        <dbReference type="SAM" id="SignalP"/>
    </source>
</evidence>
<keyword evidence="4" id="KW-1185">Reference proteome</keyword>
<dbReference type="SUPFAM" id="SSF88713">
    <property type="entry name" value="Glycoside hydrolase/deacetylase"/>
    <property type="match status" value="1"/>
</dbReference>
<organism evidence="3 4">
    <name type="scientific">Astathelohania contejeani</name>
    <dbReference type="NCBI Taxonomy" id="164912"/>
    <lineage>
        <taxon>Eukaryota</taxon>
        <taxon>Fungi</taxon>
        <taxon>Fungi incertae sedis</taxon>
        <taxon>Microsporidia</taxon>
        <taxon>Astathelohaniidae</taxon>
        <taxon>Astathelohania</taxon>
    </lineage>
</organism>
<feature type="domain" description="NodB homology" evidence="2">
    <location>
        <begin position="26"/>
        <end position="211"/>
    </location>
</feature>
<feature type="chain" id="PRO_5045716909" evidence="1">
    <location>
        <begin position="24"/>
        <end position="258"/>
    </location>
</feature>
<accession>A0ABQ7I195</accession>
<dbReference type="Gene3D" id="3.20.20.370">
    <property type="entry name" value="Glycoside hydrolase/deacetylase"/>
    <property type="match status" value="1"/>
</dbReference>
<dbReference type="CDD" id="cd10917">
    <property type="entry name" value="CE4_NodB_like_6s_7s"/>
    <property type="match status" value="1"/>
</dbReference>
<dbReference type="PROSITE" id="PS51677">
    <property type="entry name" value="NODB"/>
    <property type="match status" value="1"/>
</dbReference>
<evidence type="ECO:0000313" key="4">
    <source>
        <dbReference type="Proteomes" id="UP001516464"/>
    </source>
</evidence>
<reference evidence="3 4" key="1">
    <citation type="submission" date="2019-01" db="EMBL/GenBank/DDBJ databases">
        <title>Genomes sequencing and comparative genomics of infectious freshwater microsporidia, Cucumispora dikerogammari and Thelohania contejeani.</title>
        <authorList>
            <person name="Cormier A."/>
            <person name="Giraud I."/>
            <person name="Wattier R."/>
            <person name="Teixeira M."/>
            <person name="Grandjean F."/>
            <person name="Rigaud T."/>
            <person name="Cordaux R."/>
        </authorList>
    </citation>
    <scope>NUCLEOTIDE SEQUENCE [LARGE SCALE GENOMIC DNA]</scope>
    <source>
        <strain evidence="3">T1</strain>
        <tissue evidence="3">Spores</tissue>
    </source>
</reference>
<feature type="signal peptide" evidence="1">
    <location>
        <begin position="1"/>
        <end position="23"/>
    </location>
</feature>
<comment type="caution">
    <text evidence="3">The sequence shown here is derived from an EMBL/GenBank/DDBJ whole genome shotgun (WGS) entry which is preliminary data.</text>
</comment>
<evidence type="ECO:0000313" key="3">
    <source>
        <dbReference type="EMBL" id="KAF7684135.1"/>
    </source>
</evidence>
<dbReference type="Pfam" id="PF01522">
    <property type="entry name" value="Polysacc_deac_1"/>
    <property type="match status" value="1"/>
</dbReference>
<dbReference type="InterPro" id="IPR011330">
    <property type="entry name" value="Glyco_hydro/deAcase_b/a-brl"/>
</dbReference>
<evidence type="ECO:0000259" key="2">
    <source>
        <dbReference type="PROSITE" id="PS51677"/>
    </source>
</evidence>
<dbReference type="InterPro" id="IPR002509">
    <property type="entry name" value="NODB_dom"/>
</dbReference>
<protein>
    <submittedName>
        <fullName evidence="3">Polysaccharide deacetylase domain-containing protein</fullName>
    </submittedName>
</protein>
<proteinExistence type="predicted"/>
<sequence>MKHIMLYFLYFITIFAIIPKSTQHNGEIALTFDDGPTYYTREILDYLENEDIQVTFHFTTQNIVRPEMRSLIMRAAEEGHTIGLRLDPSRNYDGQDKSYISSDIKKQLSVLGGAIGKKIKFVRANMPSGIVDPVVEQVALENDLILTRPSHSFYNDKDTLENARDNIELFFKIASYNDDSFIILLHDEMEEYFPILETIVKHARNEKFNFVNLDKGMKGYIPGQDGLTRSNKGSKLTNHASIEILNIIPLCLMILIFV</sequence>
<dbReference type="EMBL" id="SBIQ01000027">
    <property type="protein sequence ID" value="KAF7684135.1"/>
    <property type="molecule type" value="Genomic_DNA"/>
</dbReference>
<keyword evidence="1" id="KW-0732">Signal</keyword>
<name>A0ABQ7I195_9MICR</name>
<dbReference type="InterPro" id="IPR050248">
    <property type="entry name" value="Polysacc_deacetylase_ArnD"/>
</dbReference>